<sequence length="199" mass="22759">MYWHCNHAKVYMTVTRTKQISINSHASESRYVMPMKMAQEILPPTLPRHVLYTLFLVSPVDKHPTKSIIRPRPPIPAPTTMNVSCTANVILLQTHHLICSLKTSSNKRSVSVVPLYIVPQNTPTPTQHITVAIKVAYGTRAMQSRHFRPILLSLESRSCNFKVSYKSRPRKRPSGMNGPFNQNQVFPVISRLQARRHRK</sequence>
<organism evidence="1 2">
    <name type="scientific">Meganyctiphanes norvegica</name>
    <name type="common">Northern krill</name>
    <name type="synonym">Thysanopoda norvegica</name>
    <dbReference type="NCBI Taxonomy" id="48144"/>
    <lineage>
        <taxon>Eukaryota</taxon>
        <taxon>Metazoa</taxon>
        <taxon>Ecdysozoa</taxon>
        <taxon>Arthropoda</taxon>
        <taxon>Crustacea</taxon>
        <taxon>Multicrustacea</taxon>
        <taxon>Malacostraca</taxon>
        <taxon>Eumalacostraca</taxon>
        <taxon>Eucarida</taxon>
        <taxon>Euphausiacea</taxon>
        <taxon>Euphausiidae</taxon>
        <taxon>Meganyctiphanes</taxon>
    </lineage>
</organism>
<dbReference type="AlphaFoldDB" id="A0AAV2QL26"/>
<accession>A0AAV2QL26</accession>
<dbReference type="Proteomes" id="UP001497623">
    <property type="component" value="Unassembled WGS sequence"/>
</dbReference>
<feature type="non-terminal residue" evidence="1">
    <location>
        <position position="199"/>
    </location>
</feature>
<evidence type="ECO:0000313" key="2">
    <source>
        <dbReference type="Proteomes" id="UP001497623"/>
    </source>
</evidence>
<comment type="caution">
    <text evidence="1">The sequence shown here is derived from an EMBL/GenBank/DDBJ whole genome shotgun (WGS) entry which is preliminary data.</text>
</comment>
<evidence type="ECO:0000313" key="1">
    <source>
        <dbReference type="EMBL" id="CAL4086019.1"/>
    </source>
</evidence>
<proteinExistence type="predicted"/>
<name>A0AAV2QL26_MEGNR</name>
<protein>
    <submittedName>
        <fullName evidence="1">Uncharacterized protein</fullName>
    </submittedName>
</protein>
<gene>
    <name evidence="1" type="ORF">MNOR_LOCUS12885</name>
</gene>
<dbReference type="EMBL" id="CAXKWB010007196">
    <property type="protein sequence ID" value="CAL4086019.1"/>
    <property type="molecule type" value="Genomic_DNA"/>
</dbReference>
<reference evidence="1 2" key="1">
    <citation type="submission" date="2024-05" db="EMBL/GenBank/DDBJ databases">
        <authorList>
            <person name="Wallberg A."/>
        </authorList>
    </citation>
    <scope>NUCLEOTIDE SEQUENCE [LARGE SCALE GENOMIC DNA]</scope>
</reference>
<keyword evidence="2" id="KW-1185">Reference proteome</keyword>